<dbReference type="OrthoDB" id="9814545at2"/>
<dbReference type="EMBL" id="RJJE01000001">
    <property type="protein sequence ID" value="RNI33051.1"/>
    <property type="molecule type" value="Genomic_DNA"/>
</dbReference>
<dbReference type="CDD" id="cd24055">
    <property type="entry name" value="ASKHA_NBD_ChPPX-like"/>
    <property type="match status" value="1"/>
</dbReference>
<keyword evidence="3" id="KW-1185">Reference proteome</keyword>
<dbReference type="InterPro" id="IPR050273">
    <property type="entry name" value="GppA/Ppx_hydrolase"/>
</dbReference>
<name>A0A3M9N5G8_9BACT</name>
<feature type="domain" description="Ppx/GppA phosphatase N-terminal" evidence="1">
    <location>
        <begin position="19"/>
        <end position="310"/>
    </location>
</feature>
<dbReference type="Pfam" id="PF02541">
    <property type="entry name" value="Ppx-GppA"/>
    <property type="match status" value="1"/>
</dbReference>
<proteinExistence type="predicted"/>
<comment type="caution">
    <text evidence="2">The sequence shown here is derived from an EMBL/GenBank/DDBJ whole genome shotgun (WGS) entry which is preliminary data.</text>
</comment>
<protein>
    <submittedName>
        <fullName evidence="2">Ppx/GppA family phosphatase</fullName>
    </submittedName>
</protein>
<dbReference type="PANTHER" id="PTHR30005:SF0">
    <property type="entry name" value="RETROGRADE REGULATION PROTEIN 2"/>
    <property type="match status" value="1"/>
</dbReference>
<dbReference type="InterPro" id="IPR043129">
    <property type="entry name" value="ATPase_NBD"/>
</dbReference>
<dbReference type="AlphaFoldDB" id="A0A3M9N5G8"/>
<reference evidence="2 3" key="1">
    <citation type="submission" date="2018-11" db="EMBL/GenBank/DDBJ databases">
        <title>Rufibacter latericius sp. nov., isolated from water in Baiyang Lake.</title>
        <authorList>
            <person name="Yang Y."/>
        </authorList>
    </citation>
    <scope>NUCLEOTIDE SEQUENCE [LARGE SCALE GENOMIC DNA]</scope>
    <source>
        <strain evidence="2 3">MCC P1</strain>
    </source>
</reference>
<sequence>MRRFALIDLGTNTFHLLIVELDAQGGQQTLYKTKIPVKLGEGGISKGEITSEARERGLKTLAEFREIMNQHQVTVVKATATSALRNASNGPGVVRAIKEHTGIEVEIVSGAREAELIFKGVQQALQIGPKPALVMDIGGGSVEFIIGTDKGILWKKSFEIGAQRLLDKFYPDQEPAIQPAQVKALRHYLQDQLQKLTAAVLQHQPEVLIGSSGTFDTLVDMDLAQQGIVREAEGSPEMELPLTTFQRQYKELLQKNRTERLAIPGMLAMRVDMIVVACVAIDWVLEKYNLDQMRVSAYALKEGMLAELLQQ</sequence>
<dbReference type="PANTHER" id="PTHR30005">
    <property type="entry name" value="EXOPOLYPHOSPHATASE"/>
    <property type="match status" value="1"/>
</dbReference>
<dbReference type="Proteomes" id="UP000271010">
    <property type="component" value="Unassembled WGS sequence"/>
</dbReference>
<dbReference type="Gene3D" id="3.30.420.40">
    <property type="match status" value="1"/>
</dbReference>
<evidence type="ECO:0000313" key="3">
    <source>
        <dbReference type="Proteomes" id="UP000271010"/>
    </source>
</evidence>
<accession>A0A3M9N5G8</accession>
<gene>
    <name evidence="2" type="ORF">EFA69_01105</name>
</gene>
<evidence type="ECO:0000259" key="1">
    <source>
        <dbReference type="Pfam" id="PF02541"/>
    </source>
</evidence>
<evidence type="ECO:0000313" key="2">
    <source>
        <dbReference type="EMBL" id="RNI33051.1"/>
    </source>
</evidence>
<dbReference type="SUPFAM" id="SSF53067">
    <property type="entry name" value="Actin-like ATPase domain"/>
    <property type="match status" value="2"/>
</dbReference>
<dbReference type="Gene3D" id="3.30.420.150">
    <property type="entry name" value="Exopolyphosphatase. Domain 2"/>
    <property type="match status" value="1"/>
</dbReference>
<organism evidence="2 3">
    <name type="scientific">Rufibacter immobilis</name>
    <dbReference type="NCBI Taxonomy" id="1348778"/>
    <lineage>
        <taxon>Bacteria</taxon>
        <taxon>Pseudomonadati</taxon>
        <taxon>Bacteroidota</taxon>
        <taxon>Cytophagia</taxon>
        <taxon>Cytophagales</taxon>
        <taxon>Hymenobacteraceae</taxon>
        <taxon>Rufibacter</taxon>
    </lineage>
</organism>
<dbReference type="InterPro" id="IPR003695">
    <property type="entry name" value="Ppx_GppA_N"/>
</dbReference>
<dbReference type="RefSeq" id="WP_123131249.1">
    <property type="nucleotide sequence ID" value="NZ_RJJE01000001.1"/>
</dbReference>
<dbReference type="GO" id="GO:0016462">
    <property type="term" value="F:pyrophosphatase activity"/>
    <property type="evidence" value="ECO:0007669"/>
    <property type="project" value="TreeGrafter"/>
</dbReference>